<feature type="signal peptide" evidence="1">
    <location>
        <begin position="1"/>
        <end position="22"/>
    </location>
</feature>
<proteinExistence type="predicted"/>
<protein>
    <recommendedName>
        <fullName evidence="4">DUF3108 domain-containing protein</fullName>
    </recommendedName>
</protein>
<evidence type="ECO:0000256" key="1">
    <source>
        <dbReference type="SAM" id="SignalP"/>
    </source>
</evidence>
<keyword evidence="3" id="KW-1185">Reference proteome</keyword>
<dbReference type="Proteomes" id="UP001371305">
    <property type="component" value="Unassembled WGS sequence"/>
</dbReference>
<gene>
    <name evidence="2" type="ORF">WKV53_13595</name>
</gene>
<keyword evidence="1" id="KW-0732">Signal</keyword>
<reference evidence="2 3" key="1">
    <citation type="submission" date="2024-04" db="EMBL/GenBank/DDBJ databases">
        <title>Luteolibacter sp. isolated from soil.</title>
        <authorList>
            <person name="An J."/>
        </authorList>
    </citation>
    <scope>NUCLEOTIDE SEQUENCE [LARGE SCALE GENOMIC DNA]</scope>
    <source>
        <strain evidence="2 3">Y139</strain>
    </source>
</reference>
<comment type="caution">
    <text evidence="2">The sequence shown here is derived from an EMBL/GenBank/DDBJ whole genome shotgun (WGS) entry which is preliminary data.</text>
</comment>
<organism evidence="2 3">
    <name type="scientific">Luteolibacter soli</name>
    <dbReference type="NCBI Taxonomy" id="3135280"/>
    <lineage>
        <taxon>Bacteria</taxon>
        <taxon>Pseudomonadati</taxon>
        <taxon>Verrucomicrobiota</taxon>
        <taxon>Verrucomicrobiia</taxon>
        <taxon>Verrucomicrobiales</taxon>
        <taxon>Verrucomicrobiaceae</taxon>
        <taxon>Luteolibacter</taxon>
    </lineage>
</organism>
<dbReference type="EMBL" id="JBBUKT010000004">
    <property type="protein sequence ID" value="MEK7951544.1"/>
    <property type="molecule type" value="Genomic_DNA"/>
</dbReference>
<evidence type="ECO:0000313" key="2">
    <source>
        <dbReference type="EMBL" id="MEK7951544.1"/>
    </source>
</evidence>
<evidence type="ECO:0008006" key="4">
    <source>
        <dbReference type="Google" id="ProtNLM"/>
    </source>
</evidence>
<sequence length="302" mass="32232">MIHLRPLVTTAALLLSAPIVSAQDKNKDKSEAIPMDTHVLATQGAAPALGTTFTITRIIASDGMSMKMSSGGKLTEGTVVKKETTVETLEGLGPGKMRRTLMSTGDEGTVTFNGQASRPPRRLDSLLETPVILTRAKGSWIADLEKGPAFENQKRALQLLEQTVNRDFAFTGYGSAPHKPGDKWNASLEAFGPELFGEFANAKDVKGTFTLELTGIKQQLDTPCAQLKATFDLKGTPKGDPTGTFTFKGEGDILRSLRDQVDLGWKYTAVIDVSAKGAAPGQPSMQVSGPLIITGTTTVKRP</sequence>
<feature type="chain" id="PRO_5047103259" description="DUF3108 domain-containing protein" evidence="1">
    <location>
        <begin position="23"/>
        <end position="302"/>
    </location>
</feature>
<accession>A0ABU9AX33</accession>
<dbReference type="RefSeq" id="WP_341405155.1">
    <property type="nucleotide sequence ID" value="NZ_JBBUKT010000004.1"/>
</dbReference>
<evidence type="ECO:0000313" key="3">
    <source>
        <dbReference type="Proteomes" id="UP001371305"/>
    </source>
</evidence>
<name>A0ABU9AX33_9BACT</name>